<keyword evidence="2" id="KW-1185">Reference proteome</keyword>
<evidence type="ECO:0000313" key="2">
    <source>
        <dbReference type="Proteomes" id="UP001062846"/>
    </source>
</evidence>
<dbReference type="EMBL" id="CM046396">
    <property type="protein sequence ID" value="KAI8537494.1"/>
    <property type="molecule type" value="Genomic_DNA"/>
</dbReference>
<protein>
    <submittedName>
        <fullName evidence="1">Uncharacterized protein</fullName>
    </submittedName>
</protein>
<gene>
    <name evidence="1" type="ORF">RHMOL_Rhmol09G0027600</name>
</gene>
<comment type="caution">
    <text evidence="1">The sequence shown here is derived from an EMBL/GenBank/DDBJ whole genome shotgun (WGS) entry which is preliminary data.</text>
</comment>
<evidence type="ECO:0000313" key="1">
    <source>
        <dbReference type="EMBL" id="KAI8537494.1"/>
    </source>
</evidence>
<organism evidence="1 2">
    <name type="scientific">Rhododendron molle</name>
    <name type="common">Chinese azalea</name>
    <name type="synonym">Azalea mollis</name>
    <dbReference type="NCBI Taxonomy" id="49168"/>
    <lineage>
        <taxon>Eukaryota</taxon>
        <taxon>Viridiplantae</taxon>
        <taxon>Streptophyta</taxon>
        <taxon>Embryophyta</taxon>
        <taxon>Tracheophyta</taxon>
        <taxon>Spermatophyta</taxon>
        <taxon>Magnoliopsida</taxon>
        <taxon>eudicotyledons</taxon>
        <taxon>Gunneridae</taxon>
        <taxon>Pentapetalae</taxon>
        <taxon>asterids</taxon>
        <taxon>Ericales</taxon>
        <taxon>Ericaceae</taxon>
        <taxon>Ericoideae</taxon>
        <taxon>Rhodoreae</taxon>
        <taxon>Rhododendron</taxon>
    </lineage>
</organism>
<dbReference type="Proteomes" id="UP001062846">
    <property type="component" value="Chromosome 9"/>
</dbReference>
<accession>A0ACC0M9C1</accession>
<name>A0ACC0M9C1_RHOML</name>
<sequence>MPKPTLAVELLAFSSALEPKDGFKLFQIERICTLAEKFYPDDFTAQDMHYLISQLEHYKLDVTRDPKFQNLSTVSELLRQLIESNKSQNYHLIERLIRLVLTLPVTTATTERAFSAMKIVKTQLRNKMEEEYLADSMVLYIERELAGSINTDAVIDDFYSLKDRRAQLK</sequence>
<reference evidence="1" key="1">
    <citation type="submission" date="2022-02" db="EMBL/GenBank/DDBJ databases">
        <title>Plant Genome Project.</title>
        <authorList>
            <person name="Zhang R.-G."/>
        </authorList>
    </citation>
    <scope>NUCLEOTIDE SEQUENCE</scope>
    <source>
        <strain evidence="1">AT1</strain>
    </source>
</reference>
<proteinExistence type="predicted"/>